<dbReference type="KEGG" id="scac:106084583"/>
<proteinExistence type="predicted"/>
<keyword evidence="3" id="KW-1185">Reference proteome</keyword>
<feature type="transmembrane region" description="Helical" evidence="1">
    <location>
        <begin position="36"/>
        <end position="54"/>
    </location>
</feature>
<reference evidence="2" key="1">
    <citation type="submission" date="2020-05" db="UniProtKB">
        <authorList>
            <consortium name="EnsemblMetazoa"/>
        </authorList>
    </citation>
    <scope>IDENTIFICATION</scope>
    <source>
        <strain evidence="2">USDA</strain>
    </source>
</reference>
<evidence type="ECO:0000313" key="3">
    <source>
        <dbReference type="Proteomes" id="UP000095300"/>
    </source>
</evidence>
<protein>
    <submittedName>
        <fullName evidence="2">Uncharacterized protein</fullName>
    </submittedName>
</protein>
<keyword evidence="1" id="KW-0472">Membrane</keyword>
<evidence type="ECO:0000313" key="2">
    <source>
        <dbReference type="EnsemblMetazoa" id="SCAU000992-PA"/>
    </source>
</evidence>
<evidence type="ECO:0000256" key="1">
    <source>
        <dbReference type="SAM" id="Phobius"/>
    </source>
</evidence>
<dbReference type="AlphaFoldDB" id="A0A1I8NPU1"/>
<feature type="transmembrane region" description="Helical" evidence="1">
    <location>
        <begin position="189"/>
        <end position="209"/>
    </location>
</feature>
<keyword evidence="1" id="KW-1133">Transmembrane helix</keyword>
<feature type="transmembrane region" description="Helical" evidence="1">
    <location>
        <begin position="120"/>
        <end position="143"/>
    </location>
</feature>
<dbReference type="Proteomes" id="UP000095300">
    <property type="component" value="Unassembled WGS sequence"/>
</dbReference>
<dbReference type="VEuPathDB" id="VectorBase:SCAU000992"/>
<accession>A0A1I8NPU1</accession>
<sequence>MLTLVYFFTLAFFTASILQCLCLGQLNLNVLYDNEIAGLWLSVLGLVAIVLQRFMNGCASLWLQVLYAALAFESVTIGVAGLTYSYAFTQLAIFCGIVSLLIAFLPFVGAGLAKLDITRCVGWLLLSSLACLMVCVLVLTLLLSFNCQVTIVNLMLIGAFIAVLFSAAHDSRIVHRLNANDSLDSKQCLRYSLFLYGEMIFVWLLLLHVS</sequence>
<gene>
    <name evidence="2" type="primary">106084583</name>
</gene>
<feature type="transmembrane region" description="Helical" evidence="1">
    <location>
        <begin position="149"/>
        <end position="168"/>
    </location>
</feature>
<name>A0A1I8NPU1_STOCA</name>
<keyword evidence="1" id="KW-0812">Transmembrane</keyword>
<feature type="transmembrane region" description="Helical" evidence="1">
    <location>
        <begin position="91"/>
        <end position="113"/>
    </location>
</feature>
<feature type="transmembrane region" description="Helical" evidence="1">
    <location>
        <begin position="61"/>
        <end position="85"/>
    </location>
</feature>
<dbReference type="EnsemblMetazoa" id="SCAU000992-RA">
    <property type="protein sequence ID" value="SCAU000992-PA"/>
    <property type="gene ID" value="SCAU000992"/>
</dbReference>
<organism evidence="2 3">
    <name type="scientific">Stomoxys calcitrans</name>
    <name type="common">Stable fly</name>
    <name type="synonym">Conops calcitrans</name>
    <dbReference type="NCBI Taxonomy" id="35570"/>
    <lineage>
        <taxon>Eukaryota</taxon>
        <taxon>Metazoa</taxon>
        <taxon>Ecdysozoa</taxon>
        <taxon>Arthropoda</taxon>
        <taxon>Hexapoda</taxon>
        <taxon>Insecta</taxon>
        <taxon>Pterygota</taxon>
        <taxon>Neoptera</taxon>
        <taxon>Endopterygota</taxon>
        <taxon>Diptera</taxon>
        <taxon>Brachycera</taxon>
        <taxon>Muscomorpha</taxon>
        <taxon>Muscoidea</taxon>
        <taxon>Muscidae</taxon>
        <taxon>Stomoxys</taxon>
    </lineage>
</organism>